<keyword evidence="6" id="KW-0813">Transport</keyword>
<keyword evidence="14" id="KW-0472">Membrane</keyword>
<keyword evidence="13" id="KW-0496">Mitochondrion</keyword>
<dbReference type="GO" id="GO:0045271">
    <property type="term" value="C:respiratory chain complex I"/>
    <property type="evidence" value="ECO:0007669"/>
    <property type="project" value="InterPro"/>
</dbReference>
<evidence type="ECO:0000256" key="14">
    <source>
        <dbReference type="ARBA" id="ARBA00023136"/>
    </source>
</evidence>
<evidence type="ECO:0000256" key="6">
    <source>
        <dbReference type="ARBA" id="ARBA00022448"/>
    </source>
</evidence>
<sequence length="70" mass="8488">MKRQPLEWQRIFTPNWSSVPSRSYIQELPRDRSDWMKVGLTLGTSSFLWIYLTKQHNEDVLEYKRRNGSE</sequence>
<evidence type="ECO:0000256" key="9">
    <source>
        <dbReference type="ARBA" id="ARBA00022792"/>
    </source>
</evidence>
<evidence type="ECO:0000256" key="8">
    <source>
        <dbReference type="ARBA" id="ARBA00022692"/>
    </source>
</evidence>
<proteinExistence type="inferred from homology"/>
<keyword evidence="7" id="KW-0679">Respiratory chain</keyword>
<organism evidence="17 18">
    <name type="scientific">Panthera tigris altaica</name>
    <name type="common">Siberian tiger</name>
    <dbReference type="NCBI Taxonomy" id="74533"/>
    <lineage>
        <taxon>Eukaryota</taxon>
        <taxon>Metazoa</taxon>
        <taxon>Chordata</taxon>
        <taxon>Craniata</taxon>
        <taxon>Vertebrata</taxon>
        <taxon>Euteleostomi</taxon>
        <taxon>Mammalia</taxon>
        <taxon>Eutheria</taxon>
        <taxon>Laurasiatheria</taxon>
        <taxon>Carnivora</taxon>
        <taxon>Feliformia</taxon>
        <taxon>Felidae</taxon>
        <taxon>Pantherinae</taxon>
        <taxon>Panthera</taxon>
    </lineage>
</organism>
<name>A0A8C9KLV1_PANTA</name>
<dbReference type="Proteomes" id="UP000675900">
    <property type="component" value="Unassembled WGS sequence"/>
</dbReference>
<dbReference type="GO" id="GO:0005743">
    <property type="term" value="C:mitochondrial inner membrane"/>
    <property type="evidence" value="ECO:0007669"/>
    <property type="project" value="UniProtKB-SubCell"/>
</dbReference>
<reference evidence="17" key="2">
    <citation type="submission" date="2025-09" db="UniProtKB">
        <authorList>
            <consortium name="Ensembl"/>
        </authorList>
    </citation>
    <scope>IDENTIFICATION</scope>
</reference>
<dbReference type="AlphaFoldDB" id="A0A8C9KLV1"/>
<keyword evidence="9" id="KW-0999">Mitochondrion inner membrane</keyword>
<evidence type="ECO:0000256" key="16">
    <source>
        <dbReference type="ARBA" id="ARBA00032841"/>
    </source>
</evidence>
<dbReference type="GeneTree" id="ENSGT00390000002565"/>
<reference evidence="17" key="1">
    <citation type="submission" date="2025-08" db="UniProtKB">
        <authorList>
            <consortium name="Ensembl"/>
        </authorList>
    </citation>
    <scope>IDENTIFICATION</scope>
</reference>
<keyword evidence="8" id="KW-0812">Transmembrane</keyword>
<keyword evidence="18" id="KW-1185">Reference proteome</keyword>
<evidence type="ECO:0000313" key="17">
    <source>
        <dbReference type="Ensembl" id="ENSPTIP00000023805.1"/>
    </source>
</evidence>
<evidence type="ECO:0000256" key="13">
    <source>
        <dbReference type="ARBA" id="ARBA00023128"/>
    </source>
</evidence>
<keyword evidence="12" id="KW-1133">Transmembrane helix</keyword>
<evidence type="ECO:0000256" key="1">
    <source>
        <dbReference type="ARBA" id="ARBA00003195"/>
    </source>
</evidence>
<dbReference type="Pfam" id="PF15088">
    <property type="entry name" value="NADH_dh_m_C1"/>
    <property type="match status" value="1"/>
</dbReference>
<evidence type="ECO:0000256" key="12">
    <source>
        <dbReference type="ARBA" id="ARBA00022989"/>
    </source>
</evidence>
<accession>A0A8C9KLV1</accession>
<protein>
    <recommendedName>
        <fullName evidence="5">NADH dehydrogenase [ubiquinone] 1 subunit C1, mitochondrial</fullName>
    </recommendedName>
    <alternativeName>
        <fullName evidence="15">Complex I-KFYI</fullName>
    </alternativeName>
    <alternativeName>
        <fullName evidence="16">NADH-ubiquinone oxidoreductase KFYI subunit</fullName>
    </alternativeName>
</protein>
<comment type="similarity">
    <text evidence="3">Belongs to the complex I NDUFC1 subunit family.</text>
</comment>
<dbReference type="PANTHER" id="PTHR17097:SF0">
    <property type="entry name" value="NADH DEHYDROGENASE [UBIQUINONE] 1 SUBUNIT C1, MITOCHONDRIAL"/>
    <property type="match status" value="1"/>
</dbReference>
<comment type="subcellular location">
    <subcellularLocation>
        <location evidence="2">Mitochondrion inner membrane</location>
        <topology evidence="2">Single-pass membrane protein</topology>
        <orientation evidence="2">Matrix side</orientation>
    </subcellularLocation>
</comment>
<comment type="subunit">
    <text evidence="4">Complex I is composed of 45 different subunits.</text>
</comment>
<comment type="function">
    <text evidence="1">Accessory subunit of the mitochondrial membrane respiratory chain NADH dehydrogenase (Complex I), that is believed not to be involved in catalysis. Complex I functions in the transfer of electrons from NADH to the respiratory chain. The immediate electron acceptor for the enzyme is believed to be ubiquinone.</text>
</comment>
<evidence type="ECO:0000256" key="3">
    <source>
        <dbReference type="ARBA" id="ARBA00008713"/>
    </source>
</evidence>
<evidence type="ECO:0000256" key="2">
    <source>
        <dbReference type="ARBA" id="ARBA00004298"/>
    </source>
</evidence>
<evidence type="ECO:0000256" key="15">
    <source>
        <dbReference type="ARBA" id="ARBA00030166"/>
    </source>
</evidence>
<evidence type="ECO:0000256" key="4">
    <source>
        <dbReference type="ARBA" id="ARBA00011533"/>
    </source>
</evidence>
<evidence type="ECO:0000256" key="11">
    <source>
        <dbReference type="ARBA" id="ARBA00022982"/>
    </source>
</evidence>
<evidence type="ECO:0000313" key="18">
    <source>
        <dbReference type="Proteomes" id="UP000675900"/>
    </source>
</evidence>
<evidence type="ECO:0000256" key="5">
    <source>
        <dbReference type="ARBA" id="ARBA00016767"/>
    </source>
</evidence>
<dbReference type="InterPro" id="IPR026192">
    <property type="entry name" value="NDUFC1"/>
</dbReference>
<keyword evidence="10" id="KW-0809">Transit peptide</keyword>
<dbReference type="PANTHER" id="PTHR17097">
    <property type="entry name" value="NADH-UBIQUINONE OXIDOREDUCTASE KFYI SUBUNIT"/>
    <property type="match status" value="1"/>
</dbReference>
<evidence type="ECO:0000256" key="10">
    <source>
        <dbReference type="ARBA" id="ARBA00022946"/>
    </source>
</evidence>
<dbReference type="Ensembl" id="ENSPTIT00000028271.1">
    <property type="protein sequence ID" value="ENSPTIP00000023805.1"/>
    <property type="gene ID" value="ENSPTIG00000020136.1"/>
</dbReference>
<keyword evidence="11" id="KW-0249">Electron transport</keyword>
<evidence type="ECO:0000256" key="7">
    <source>
        <dbReference type="ARBA" id="ARBA00022660"/>
    </source>
</evidence>